<keyword evidence="6 12" id="KW-1133">Transmembrane helix</keyword>
<evidence type="ECO:0000313" key="16">
    <source>
        <dbReference type="Proteomes" id="UP001474421"/>
    </source>
</evidence>
<feature type="transmembrane region" description="Helical" evidence="12">
    <location>
        <begin position="631"/>
        <end position="654"/>
    </location>
</feature>
<name>A0AAW1B7C2_CROAD</name>
<feature type="transmembrane region" description="Helical" evidence="12">
    <location>
        <begin position="789"/>
        <end position="813"/>
    </location>
</feature>
<dbReference type="Pfam" id="PF01094">
    <property type="entry name" value="ANF_receptor"/>
    <property type="match status" value="1"/>
</dbReference>
<keyword evidence="10" id="KW-0325">Glycoprotein</keyword>
<dbReference type="AlphaFoldDB" id="A0AAW1B7C2"/>
<dbReference type="InterPro" id="IPR028082">
    <property type="entry name" value="Peripla_BP_I"/>
</dbReference>
<evidence type="ECO:0000256" key="6">
    <source>
        <dbReference type="ARBA" id="ARBA00022989"/>
    </source>
</evidence>
<dbReference type="InterPro" id="IPR000337">
    <property type="entry name" value="GPCR_3"/>
</dbReference>
<dbReference type="InterPro" id="IPR001828">
    <property type="entry name" value="ANF_lig-bd_rcpt"/>
</dbReference>
<dbReference type="Gene3D" id="3.40.50.2300">
    <property type="match status" value="2"/>
</dbReference>
<evidence type="ECO:0000256" key="13">
    <source>
        <dbReference type="SAM" id="SignalP"/>
    </source>
</evidence>
<keyword evidence="16" id="KW-1185">Reference proteome</keyword>
<evidence type="ECO:0000256" key="9">
    <source>
        <dbReference type="ARBA" id="ARBA00023170"/>
    </source>
</evidence>
<evidence type="ECO:0000259" key="14">
    <source>
        <dbReference type="PROSITE" id="PS50259"/>
    </source>
</evidence>
<dbReference type="InterPro" id="IPR011500">
    <property type="entry name" value="GPCR_3_9-Cys_dom"/>
</dbReference>
<dbReference type="PANTHER" id="PTHR24061:SF599">
    <property type="entry name" value="G-PROTEIN COUPLED RECEPTORS FAMILY 3 PROFILE DOMAIN-CONTAINING PROTEIN"/>
    <property type="match status" value="1"/>
</dbReference>
<feature type="chain" id="PRO_5043643021" evidence="13">
    <location>
        <begin position="33"/>
        <end position="896"/>
    </location>
</feature>
<keyword evidence="5 13" id="KW-0732">Signal</keyword>
<organism evidence="15 16">
    <name type="scientific">Crotalus adamanteus</name>
    <name type="common">Eastern diamondback rattlesnake</name>
    <dbReference type="NCBI Taxonomy" id="8729"/>
    <lineage>
        <taxon>Eukaryota</taxon>
        <taxon>Metazoa</taxon>
        <taxon>Chordata</taxon>
        <taxon>Craniata</taxon>
        <taxon>Vertebrata</taxon>
        <taxon>Euteleostomi</taxon>
        <taxon>Lepidosauria</taxon>
        <taxon>Squamata</taxon>
        <taxon>Bifurcata</taxon>
        <taxon>Unidentata</taxon>
        <taxon>Episquamata</taxon>
        <taxon>Toxicofera</taxon>
        <taxon>Serpentes</taxon>
        <taxon>Colubroidea</taxon>
        <taxon>Viperidae</taxon>
        <taxon>Crotalinae</taxon>
        <taxon>Crotalus</taxon>
    </lineage>
</organism>
<comment type="similarity">
    <text evidence="2">Belongs to the G-protein coupled receptor 3 family.</text>
</comment>
<dbReference type="GO" id="GO:0005886">
    <property type="term" value="C:plasma membrane"/>
    <property type="evidence" value="ECO:0007669"/>
    <property type="project" value="UniProtKB-SubCell"/>
</dbReference>
<reference evidence="15 16" key="1">
    <citation type="journal article" date="2024" name="Proc. Natl. Acad. Sci. U.S.A.">
        <title>The genetic regulatory architecture and epigenomic basis for age-related changes in rattlesnake venom.</title>
        <authorList>
            <person name="Hogan M.P."/>
            <person name="Holding M.L."/>
            <person name="Nystrom G.S."/>
            <person name="Colston T.J."/>
            <person name="Bartlett D.A."/>
            <person name="Mason A.J."/>
            <person name="Ellsworth S.A."/>
            <person name="Rautsaw R.M."/>
            <person name="Lawrence K.C."/>
            <person name="Strickland J.L."/>
            <person name="He B."/>
            <person name="Fraser P."/>
            <person name="Margres M.J."/>
            <person name="Gilbert D.M."/>
            <person name="Gibbs H.L."/>
            <person name="Parkinson C.L."/>
            <person name="Rokyta D.R."/>
        </authorList>
    </citation>
    <scope>NUCLEOTIDE SEQUENCE [LARGE SCALE GENOMIC DNA]</scope>
    <source>
        <strain evidence="15">DRR0105</strain>
    </source>
</reference>
<evidence type="ECO:0000256" key="2">
    <source>
        <dbReference type="ARBA" id="ARBA00007242"/>
    </source>
</evidence>
<dbReference type="Pfam" id="PF07562">
    <property type="entry name" value="NCD3G"/>
    <property type="match status" value="1"/>
</dbReference>
<feature type="transmembrane region" description="Helical" evidence="12">
    <location>
        <begin position="851"/>
        <end position="873"/>
    </location>
</feature>
<comment type="subcellular location">
    <subcellularLocation>
        <location evidence="1">Cell membrane</location>
        <topology evidence="1">Multi-pass membrane protein</topology>
    </subcellularLocation>
</comment>
<dbReference type="PROSITE" id="PS00981">
    <property type="entry name" value="G_PROTEIN_RECEP_F3_3"/>
    <property type="match status" value="1"/>
</dbReference>
<evidence type="ECO:0000256" key="3">
    <source>
        <dbReference type="ARBA" id="ARBA00022475"/>
    </source>
</evidence>
<dbReference type="PRINTS" id="PR00248">
    <property type="entry name" value="GPCRMGR"/>
</dbReference>
<evidence type="ECO:0000256" key="4">
    <source>
        <dbReference type="ARBA" id="ARBA00022692"/>
    </source>
</evidence>
<dbReference type="InterPro" id="IPR017979">
    <property type="entry name" value="GPCR_3_CS"/>
</dbReference>
<dbReference type="InterPro" id="IPR017978">
    <property type="entry name" value="GPCR_3_C"/>
</dbReference>
<evidence type="ECO:0000256" key="7">
    <source>
        <dbReference type="ARBA" id="ARBA00023040"/>
    </source>
</evidence>
<dbReference type="SUPFAM" id="SSF53822">
    <property type="entry name" value="Periplasmic binding protein-like I"/>
    <property type="match status" value="1"/>
</dbReference>
<keyword evidence="11" id="KW-0807">Transducer</keyword>
<dbReference type="InterPro" id="IPR000068">
    <property type="entry name" value="GPCR_3_Ca_sens_rcpt-rel"/>
</dbReference>
<feature type="transmembrane region" description="Helical" evidence="12">
    <location>
        <begin position="701"/>
        <end position="725"/>
    </location>
</feature>
<feature type="transmembrane region" description="Helical" evidence="12">
    <location>
        <begin position="669"/>
        <end position="689"/>
    </location>
</feature>
<dbReference type="EMBL" id="JAOTOJ010000008">
    <property type="protein sequence ID" value="KAK9397924.1"/>
    <property type="molecule type" value="Genomic_DNA"/>
</dbReference>
<dbReference type="Gene3D" id="2.10.50.30">
    <property type="entry name" value="GPCR, family 3, nine cysteines domain"/>
    <property type="match status" value="1"/>
</dbReference>
<evidence type="ECO:0000256" key="12">
    <source>
        <dbReference type="SAM" id="Phobius"/>
    </source>
</evidence>
<keyword evidence="3" id="KW-1003">Cell membrane</keyword>
<dbReference type="Pfam" id="PF00003">
    <property type="entry name" value="7tm_3"/>
    <property type="match status" value="1"/>
</dbReference>
<evidence type="ECO:0000256" key="1">
    <source>
        <dbReference type="ARBA" id="ARBA00004651"/>
    </source>
</evidence>
<evidence type="ECO:0000256" key="5">
    <source>
        <dbReference type="ARBA" id="ARBA00022729"/>
    </source>
</evidence>
<dbReference type="FunFam" id="3.40.50.2300:FF:000024">
    <property type="entry name" value="Vomeronasal 2, receptor 73"/>
    <property type="match status" value="1"/>
</dbReference>
<feature type="signal peptide" evidence="13">
    <location>
        <begin position="1"/>
        <end position="32"/>
    </location>
</feature>
<dbReference type="PRINTS" id="PR01535">
    <property type="entry name" value="VOMERONASL2R"/>
</dbReference>
<keyword evidence="9 15" id="KW-0675">Receptor</keyword>
<dbReference type="InterPro" id="IPR004073">
    <property type="entry name" value="GPCR_3_vmron_rcpt_2"/>
</dbReference>
<evidence type="ECO:0000256" key="11">
    <source>
        <dbReference type="ARBA" id="ARBA00023224"/>
    </source>
</evidence>
<keyword evidence="8 12" id="KW-0472">Membrane</keyword>
<feature type="transmembrane region" description="Helical" evidence="12">
    <location>
        <begin position="746"/>
        <end position="769"/>
    </location>
</feature>
<dbReference type="Proteomes" id="UP001474421">
    <property type="component" value="Unassembled WGS sequence"/>
</dbReference>
<keyword evidence="7" id="KW-0297">G-protein coupled receptor</keyword>
<evidence type="ECO:0000256" key="10">
    <source>
        <dbReference type="ARBA" id="ARBA00023180"/>
    </source>
</evidence>
<dbReference type="PROSITE" id="PS50259">
    <property type="entry name" value="G_PROTEIN_RECEP_F3_4"/>
    <property type="match status" value="1"/>
</dbReference>
<comment type="caution">
    <text evidence="15">The sequence shown here is derived from an EMBL/GenBank/DDBJ whole genome shotgun (WGS) entry which is preliminary data.</text>
</comment>
<dbReference type="InterPro" id="IPR038550">
    <property type="entry name" value="GPCR_3_9-Cys_sf"/>
</dbReference>
<dbReference type="GO" id="GO:0004930">
    <property type="term" value="F:G protein-coupled receptor activity"/>
    <property type="evidence" value="ECO:0007669"/>
    <property type="project" value="UniProtKB-KW"/>
</dbReference>
<dbReference type="PANTHER" id="PTHR24061">
    <property type="entry name" value="CALCIUM-SENSING RECEPTOR-RELATED"/>
    <property type="match status" value="1"/>
</dbReference>
<protein>
    <submittedName>
        <fullName evidence="15">Type-2 vomeronasal receptor</fullName>
    </submittedName>
</protein>
<feature type="domain" description="G-protein coupled receptors family 3 profile" evidence="14">
    <location>
        <begin position="631"/>
        <end position="895"/>
    </location>
</feature>
<feature type="transmembrane region" description="Helical" evidence="12">
    <location>
        <begin position="825"/>
        <end position="845"/>
    </location>
</feature>
<keyword evidence="4 12" id="KW-0812">Transmembrane</keyword>
<gene>
    <name evidence="15" type="ORF">NXF25_021285</name>
</gene>
<accession>A0AAW1B7C2</accession>
<evidence type="ECO:0000256" key="8">
    <source>
        <dbReference type="ARBA" id="ARBA00023136"/>
    </source>
</evidence>
<dbReference type="CDD" id="cd15283">
    <property type="entry name" value="7tmC_V2R_pheromone"/>
    <property type="match status" value="1"/>
</dbReference>
<proteinExistence type="inferred from homology"/>
<dbReference type="FunFam" id="2.10.50.30:FF:000002">
    <property type="entry name" value="Vomeronasal 2 receptor, h1"/>
    <property type="match status" value="1"/>
</dbReference>
<evidence type="ECO:0000313" key="15">
    <source>
        <dbReference type="EMBL" id="KAK9397924.1"/>
    </source>
</evidence>
<sequence>MEGLMCRGNMVFRMRMMLVLFFLLFLPSGVNMLHAFSCTRQDPLYIPHEWYEPGDFLVGGMVSHIRYVFFNIFFNKHPSQEPLNIPIMVTKFYQHILALVFAIDEINNNPKILPNVTLGFHIFDSYGDSKMIYRTILDLLFTSFQKFIPNYKCGGQKNVIGVIGGFGSDTTSRMADILYLYKIPQISYGSFEPVSNDQIHSATFLRMVPSELLQYQGLVQLLLYFQWWWIGLMATDDESGTYFLRTVEQILLQKGICPAFSERLTKHIYFFDKIDTMVFDRIDILKNFIFSTAKVVIVHGEAASITWLIIAIQTSQTMHYIFPWEKGKYSPKRVWVTTAQIDFTLFHFQRFLDAKPQIFHGALSFNIHSKQIKGFQQFLETVNPFWEEKDGFIHEFWQQAFNCFLFKMNLLNLVFKPCTGKETLKDLAAPFFEMSMLGHSYSIYNAVYALAHTLHAMDSTKIKDRPAEHGGRLSPHNIKPWQLDSFLRRISFNNSAGDEIMFNEHGELAGGFDITNLVTFSNNSYIKVHVGRLDPHKGFTIDEDKIEWERDFTQVPPLSLCNEKCHPGYSKKKKEGEKFCCYDCAPCPDGMFSNQEDTAKCFSCPEDHYPNKFQDQCLPKIPNFLSFEDPLAIIAIFSALLFSLITVLVLGIFLKHHDIAIVKANNQNLTYLLLISLLLCFLCPLLFIGRPNQATCFLRQTTFGFIFSVSLSSILAKTISVVLAFMATKPGSRMRKWVGKRLAYSIVFTCSLFQAGICVLWLAFYPPFLDVDMHSMTEEVIILCNEGSVTMFYCILSYMGFLAIICFTVAFLARKLPESFNEAKFITFSMLVFCSVWLSFIPTYLCTKGKYMVVVEIFSILASSAGLFSCIFFPKCYIIVVRPELNNREQLIQRKI</sequence>